<reference evidence="1 2" key="1">
    <citation type="submission" date="2017-06" db="EMBL/GenBank/DDBJ databases">
        <authorList>
            <person name="Kim H.J."/>
            <person name="Triplett B.A."/>
        </authorList>
    </citation>
    <scope>NUCLEOTIDE SEQUENCE [LARGE SCALE GENOMIC DNA]</scope>
    <source>
        <strain evidence="1 2">DSM 19307</strain>
    </source>
</reference>
<dbReference type="PROSITE" id="PS51257">
    <property type="entry name" value="PROKAR_LIPOPROTEIN"/>
    <property type="match status" value="1"/>
</dbReference>
<dbReference type="OrthoDB" id="826133at2"/>
<name>A0A239HFZ4_EKHLU</name>
<organism evidence="1 2">
    <name type="scientific">Ekhidna lutea</name>
    <dbReference type="NCBI Taxonomy" id="447679"/>
    <lineage>
        <taxon>Bacteria</taxon>
        <taxon>Pseudomonadati</taxon>
        <taxon>Bacteroidota</taxon>
        <taxon>Cytophagia</taxon>
        <taxon>Cytophagales</taxon>
        <taxon>Reichenbachiellaceae</taxon>
        <taxon>Ekhidna</taxon>
    </lineage>
</organism>
<sequence>MKITKNLIAPIWFAIALIACQENEMLPPEDELIKPEMSHAILSNDQLQQVAISMTEFINDDDVRSELISYATPGTDNEVYRPFKYLLTEESPNGRLSSALATKLESSLAKCSSCRTQNSDIDDILAILEEHYVISAPYLAEDFSESTEPLTISWWDGIDDSGVTPGILSTDLNNGRVTNELISVNDQYASSHPTLVLMPVDEELCPIGDPCDPGSGGGSSGDHDSLPRDIDCRALEDDAIVKIKMPQFRLHSNTRNWPNSNRLYFWAITGGDFTVNSNGLVVNTDPDINEPWGDGKGFKVSRKNAKNQNWVGSDMSFVVQDWKKSQPDLRIIFAARNDGEGDISYTDNVSLDTDEDFSRDTDVAFHVTSEKHAYFLMNVSFDRCATLGEIASDGGFGLKNNYQIYRFGDVSFYLADEIRENN</sequence>
<dbReference type="EMBL" id="FZPD01000002">
    <property type="protein sequence ID" value="SNS80329.1"/>
    <property type="molecule type" value="Genomic_DNA"/>
</dbReference>
<evidence type="ECO:0000313" key="2">
    <source>
        <dbReference type="Proteomes" id="UP000198393"/>
    </source>
</evidence>
<dbReference type="Proteomes" id="UP000198393">
    <property type="component" value="Unassembled WGS sequence"/>
</dbReference>
<proteinExistence type="predicted"/>
<dbReference type="RefSeq" id="WP_089356041.1">
    <property type="nucleotide sequence ID" value="NZ_FZPD01000002.1"/>
</dbReference>
<keyword evidence="2" id="KW-1185">Reference proteome</keyword>
<gene>
    <name evidence="1" type="ORF">SAMN05421640_1296</name>
</gene>
<dbReference type="AlphaFoldDB" id="A0A239HFZ4"/>
<protein>
    <submittedName>
        <fullName evidence="1">Uncharacterized protein</fullName>
    </submittedName>
</protein>
<evidence type="ECO:0000313" key="1">
    <source>
        <dbReference type="EMBL" id="SNS80329.1"/>
    </source>
</evidence>
<accession>A0A239HFZ4</accession>